<feature type="domain" description="Nuclease SbcCD subunit D C-terminal" evidence="9">
    <location>
        <begin position="267"/>
        <end position="351"/>
    </location>
</feature>
<comment type="subunit">
    <text evidence="2 7">Heterodimer of SbcC and SbcD.</text>
</comment>
<dbReference type="GO" id="GO:0006260">
    <property type="term" value="P:DNA replication"/>
    <property type="evidence" value="ECO:0007669"/>
    <property type="project" value="UniProtKB-KW"/>
</dbReference>
<feature type="domain" description="Calcineurin-like phosphoesterase" evidence="8">
    <location>
        <begin position="1"/>
        <end position="219"/>
    </location>
</feature>
<dbReference type="GO" id="GO:0006310">
    <property type="term" value="P:DNA recombination"/>
    <property type="evidence" value="ECO:0007669"/>
    <property type="project" value="UniProtKB-KW"/>
</dbReference>
<keyword evidence="6 7" id="KW-0269">Exonuclease</keyword>
<dbReference type="CDD" id="cd00840">
    <property type="entry name" value="MPP_Mre11_N"/>
    <property type="match status" value="1"/>
</dbReference>
<evidence type="ECO:0000256" key="6">
    <source>
        <dbReference type="ARBA" id="ARBA00022839"/>
    </source>
</evidence>
<comment type="function">
    <text evidence="7">SbcCD cleaves DNA hairpin structures. These structures can inhibit DNA replication and are intermediates in certain DNA recombination reactions. The complex acts as a 3'-&gt;5' double strand exonuclease that can open hairpins. It also has a 5' single-strand endonuclease activity.</text>
</comment>
<reference evidence="10 11" key="1">
    <citation type="journal article" date="2017" name="Int. J. Syst. Evol. Microbiol.">
        <title>Jeotgalibaca porci sp. nov. and Jeotgalibaca arthritidis sp. nov., isolated from pigs, and emended description of the genus Jeotgalibaca.</title>
        <authorList>
            <person name="Zamora L."/>
            <person name="Perez-Sancho M."/>
            <person name="Dominguez L."/>
            <person name="Fernandez-Garayzabal J.F."/>
            <person name="Vela A.I."/>
        </authorList>
    </citation>
    <scope>NUCLEOTIDE SEQUENCE [LARGE SCALE GENOMIC DNA]</scope>
    <source>
        <strain evidence="10 11">CCUG 69148</strain>
    </source>
</reference>
<evidence type="ECO:0000256" key="7">
    <source>
        <dbReference type="RuleBase" id="RU363069"/>
    </source>
</evidence>
<evidence type="ECO:0000259" key="8">
    <source>
        <dbReference type="Pfam" id="PF00149"/>
    </source>
</evidence>
<keyword evidence="7" id="KW-0233">DNA recombination</keyword>
<dbReference type="KEGG" id="jpo:G7058_09810"/>
<keyword evidence="7" id="KW-0255">Endonuclease</keyword>
<dbReference type="Gene3D" id="3.60.21.10">
    <property type="match status" value="1"/>
</dbReference>
<dbReference type="RefSeq" id="WP_166063373.1">
    <property type="nucleotide sequence ID" value="NZ_CP049889.1"/>
</dbReference>
<evidence type="ECO:0000259" key="9">
    <source>
        <dbReference type="Pfam" id="PF12320"/>
    </source>
</evidence>
<comment type="similarity">
    <text evidence="1 7">Belongs to the SbcD family.</text>
</comment>
<evidence type="ECO:0000256" key="5">
    <source>
        <dbReference type="ARBA" id="ARBA00022801"/>
    </source>
</evidence>
<dbReference type="Pfam" id="PF12320">
    <property type="entry name" value="SbcD_C"/>
    <property type="match status" value="1"/>
</dbReference>
<dbReference type="InterPro" id="IPR004593">
    <property type="entry name" value="SbcD"/>
</dbReference>
<dbReference type="Proteomes" id="UP000501830">
    <property type="component" value="Chromosome"/>
</dbReference>
<dbReference type="NCBIfam" id="TIGR00619">
    <property type="entry name" value="sbcd"/>
    <property type="match status" value="1"/>
</dbReference>
<evidence type="ECO:0000256" key="3">
    <source>
        <dbReference type="ARBA" id="ARBA00013365"/>
    </source>
</evidence>
<accession>A0A6G7WJF8</accession>
<dbReference type="GO" id="GO:0008408">
    <property type="term" value="F:3'-5' exonuclease activity"/>
    <property type="evidence" value="ECO:0007669"/>
    <property type="project" value="InterPro"/>
</dbReference>
<dbReference type="PANTHER" id="PTHR30337">
    <property type="entry name" value="COMPONENT OF ATP-DEPENDENT DSDNA EXONUCLEASE"/>
    <property type="match status" value="1"/>
</dbReference>
<dbReference type="SUPFAM" id="SSF56300">
    <property type="entry name" value="Metallo-dependent phosphatases"/>
    <property type="match status" value="1"/>
</dbReference>
<name>A0A6G7WJF8_9LACT</name>
<dbReference type="GeneID" id="94553580"/>
<keyword evidence="11" id="KW-1185">Reference proteome</keyword>
<dbReference type="EMBL" id="CP049889">
    <property type="protein sequence ID" value="QIK52311.1"/>
    <property type="molecule type" value="Genomic_DNA"/>
</dbReference>
<dbReference type="InterPro" id="IPR041796">
    <property type="entry name" value="Mre11_N"/>
</dbReference>
<dbReference type="PANTHER" id="PTHR30337:SF0">
    <property type="entry name" value="NUCLEASE SBCCD SUBUNIT D"/>
    <property type="match status" value="1"/>
</dbReference>
<protein>
    <recommendedName>
        <fullName evidence="3 7">Nuclease SbcCD subunit D</fullName>
    </recommendedName>
</protein>
<dbReference type="InterPro" id="IPR029052">
    <property type="entry name" value="Metallo-depent_PP-like"/>
</dbReference>
<dbReference type="InterPro" id="IPR026843">
    <property type="entry name" value="SbcD_C"/>
</dbReference>
<proteinExistence type="inferred from homology"/>
<dbReference type="Pfam" id="PF00149">
    <property type="entry name" value="Metallophos"/>
    <property type="match status" value="1"/>
</dbReference>
<organism evidence="10 11">
    <name type="scientific">Jeotgalibaca porci</name>
    <dbReference type="NCBI Taxonomy" id="1868793"/>
    <lineage>
        <taxon>Bacteria</taxon>
        <taxon>Bacillati</taxon>
        <taxon>Bacillota</taxon>
        <taxon>Bacilli</taxon>
        <taxon>Lactobacillales</taxon>
        <taxon>Carnobacteriaceae</taxon>
        <taxon>Jeotgalibaca</taxon>
    </lineage>
</organism>
<dbReference type="InterPro" id="IPR004843">
    <property type="entry name" value="Calcineurin-like_PHP"/>
</dbReference>
<evidence type="ECO:0000313" key="11">
    <source>
        <dbReference type="Proteomes" id="UP000501830"/>
    </source>
</evidence>
<keyword evidence="4 7" id="KW-0540">Nuclease</keyword>
<dbReference type="AlphaFoldDB" id="A0A6G7WJF8"/>
<evidence type="ECO:0000256" key="2">
    <source>
        <dbReference type="ARBA" id="ARBA00011322"/>
    </source>
</evidence>
<keyword evidence="5 7" id="KW-0378">Hydrolase</keyword>
<evidence type="ECO:0000313" key="10">
    <source>
        <dbReference type="EMBL" id="QIK52311.1"/>
    </source>
</evidence>
<evidence type="ECO:0000256" key="4">
    <source>
        <dbReference type="ARBA" id="ARBA00022722"/>
    </source>
</evidence>
<gene>
    <name evidence="7" type="primary">sbcD</name>
    <name evidence="10" type="ORF">G7058_09810</name>
</gene>
<keyword evidence="7" id="KW-0235">DNA replication</keyword>
<evidence type="ECO:0000256" key="1">
    <source>
        <dbReference type="ARBA" id="ARBA00010555"/>
    </source>
</evidence>
<sequence>MRVLHTADWHLGKIVNEFSMIEDQRHALEQLVEAVKTQNIDAVIMAGDLYDRSLPPKEAVALADEVLTQIVNELGIPVLAIAGNHDSSERLEYGSRLFTQNNLFIEGTLKHETRKVRIDGVNFYLMPFSDPAFVREKMQQPDIRTMEDAARYQIEAIKSQWNPAELNVLIAHAYVINGDVDSVETSDSERPLSIGTAEYIPVGLLEGFDYVALGHLHKPQKVKEAFIRYSGSLLKYSKSEANHVKQLTVVDLQKSSVTQEPFYFEPLRNMRVIRDSFEALLKQRSDDYIFFELTDSDIIFDPMNQLRKKFPNAMGLEYVNRHVTTVTDIALSQSDLKSKKLPDLFADFYENYTHSTLSSDSRSLIEREFNDAERSTHETH</sequence>
<dbReference type="InterPro" id="IPR050535">
    <property type="entry name" value="DNA_Repair-Maintenance_Comp"/>
</dbReference>
<dbReference type="GO" id="GO:0004519">
    <property type="term" value="F:endonuclease activity"/>
    <property type="evidence" value="ECO:0007669"/>
    <property type="project" value="UniProtKB-KW"/>
</dbReference>